<dbReference type="GO" id="GO:0005525">
    <property type="term" value="F:GTP binding"/>
    <property type="evidence" value="ECO:0007669"/>
    <property type="project" value="UniProtKB-KW"/>
</dbReference>
<dbReference type="FunFam" id="2.40.30.10:FF:000009">
    <property type="entry name" value="Eukaryotic translation initiation factor 2 subunit gamma"/>
    <property type="match status" value="1"/>
</dbReference>
<dbReference type="STRING" id="74557.A0A1V9ZP26"/>
<keyword evidence="3" id="KW-0378">Hydrolase</keyword>
<dbReference type="GO" id="GO:0003743">
    <property type="term" value="F:translation initiation factor activity"/>
    <property type="evidence" value="ECO:0007669"/>
    <property type="project" value="UniProtKB-KW"/>
</dbReference>
<dbReference type="InterPro" id="IPR044127">
    <property type="entry name" value="eIF2g_dom_2"/>
</dbReference>
<dbReference type="InterPro" id="IPR009000">
    <property type="entry name" value="Transl_B-barrel_sf"/>
</dbReference>
<dbReference type="GO" id="GO:0001731">
    <property type="term" value="P:formation of translation preinitiation complex"/>
    <property type="evidence" value="ECO:0007669"/>
    <property type="project" value="TreeGrafter"/>
</dbReference>
<dbReference type="GO" id="GO:0016787">
    <property type="term" value="F:hydrolase activity"/>
    <property type="evidence" value="ECO:0007669"/>
    <property type="project" value="UniProtKB-KW"/>
</dbReference>
<dbReference type="EMBL" id="JNBS01001787">
    <property type="protein sequence ID" value="OQR99701.1"/>
    <property type="molecule type" value="Genomic_DNA"/>
</dbReference>
<proteinExistence type="predicted"/>
<dbReference type="GO" id="GO:0005829">
    <property type="term" value="C:cytosol"/>
    <property type="evidence" value="ECO:0007669"/>
    <property type="project" value="TreeGrafter"/>
</dbReference>
<evidence type="ECO:0000256" key="2">
    <source>
        <dbReference type="ARBA" id="ARBA00022741"/>
    </source>
</evidence>
<dbReference type="CDD" id="cd03688">
    <property type="entry name" value="eIF2_gamma_II"/>
    <property type="match status" value="1"/>
</dbReference>
<keyword evidence="8" id="KW-1185">Reference proteome</keyword>
<dbReference type="SUPFAM" id="SSF50465">
    <property type="entry name" value="EF-Tu/eEF-1alpha/eIF2-gamma C-terminal domain"/>
    <property type="match status" value="1"/>
</dbReference>
<evidence type="ECO:0000256" key="5">
    <source>
        <dbReference type="ARBA" id="ARBA00023134"/>
    </source>
</evidence>
<dbReference type="GO" id="GO:0000049">
    <property type="term" value="F:tRNA binding"/>
    <property type="evidence" value="ECO:0007669"/>
    <property type="project" value="InterPro"/>
</dbReference>
<evidence type="ECO:0000259" key="6">
    <source>
        <dbReference type="Pfam" id="PF09173"/>
    </source>
</evidence>
<dbReference type="AlphaFoldDB" id="A0A1V9ZP26"/>
<sequence>MAPLPHVTDTALMHFVIPTPSDVPLQPSLTIGLLGPSAQSKSALVQAITNKKRCKHCVPPTWRYTHVKIYRSVLYNSQKTKYCAQTGQFPDSYTDNEGRDWQFIRYVSFVDGPNLLAAALDAALVLASPQSELIESTQKINNWAIIDDCQNIKQRQRVRSGSGIALPPSVQSILEYICNLPIPRWDLTKPPQMRIIQSVDPNRPGQSCDGLKGGVAYGSITQGVFRVGDIVELRPGRFSRDRTTGRFKCTPLVTRIQALHTDETMLTNAAPGGLICVSTTLDPTLTRSNRLIGQFMGPRGTLPLIYTEIDISYQLLLCAKNNLFTVGEVLMANIGATTLGVKIIAAAENKATFQLSAPICGQIGDLMVLSRRRRGVWQPVGRGSIESGVVADVIEI</sequence>
<dbReference type="PANTHER" id="PTHR42854:SF3">
    <property type="entry name" value="EUKARYOTIC TRANSLATION INITIATION FACTOR 2 SUBUNIT 3-RELATED"/>
    <property type="match status" value="1"/>
</dbReference>
<dbReference type="Proteomes" id="UP000243217">
    <property type="component" value="Unassembled WGS sequence"/>
</dbReference>
<evidence type="ECO:0000313" key="8">
    <source>
        <dbReference type="Proteomes" id="UP000243217"/>
    </source>
</evidence>
<keyword evidence="2" id="KW-0547">Nucleotide-binding</keyword>
<dbReference type="OrthoDB" id="1045173at2759"/>
<accession>A0A1V9ZP26</accession>
<keyword evidence="4" id="KW-0648">Protein biosynthesis</keyword>
<dbReference type="Pfam" id="PF09173">
    <property type="entry name" value="eIF2_C"/>
    <property type="match status" value="1"/>
</dbReference>
<dbReference type="InterPro" id="IPR050543">
    <property type="entry name" value="eIF2G"/>
</dbReference>
<keyword evidence="5" id="KW-0342">GTP-binding</keyword>
<feature type="domain" description="Initiation factor eIF2 gamma C-terminal" evidence="6">
    <location>
        <begin position="322"/>
        <end position="385"/>
    </location>
</feature>
<dbReference type="SUPFAM" id="SSF50447">
    <property type="entry name" value="Translation proteins"/>
    <property type="match status" value="1"/>
</dbReference>
<keyword evidence="1 7" id="KW-0396">Initiation factor</keyword>
<gene>
    <name evidence="7" type="ORF">THRCLA_21798</name>
</gene>
<dbReference type="GO" id="GO:0005850">
    <property type="term" value="C:eukaryotic translation initiation factor 2 complex"/>
    <property type="evidence" value="ECO:0007669"/>
    <property type="project" value="TreeGrafter"/>
</dbReference>
<evidence type="ECO:0000256" key="1">
    <source>
        <dbReference type="ARBA" id="ARBA00022540"/>
    </source>
</evidence>
<dbReference type="InterPro" id="IPR015256">
    <property type="entry name" value="eIF2g_C"/>
</dbReference>
<dbReference type="InterPro" id="IPR009001">
    <property type="entry name" value="Transl_elong_EF1A/Init_IF2_C"/>
</dbReference>
<comment type="caution">
    <text evidence="7">The sequence shown here is derived from an EMBL/GenBank/DDBJ whole genome shotgun (WGS) entry which is preliminary data.</text>
</comment>
<reference evidence="7 8" key="1">
    <citation type="journal article" date="2014" name="Genome Biol. Evol.">
        <title>The secreted proteins of Achlya hypogyna and Thraustotheca clavata identify the ancestral oomycete secretome and reveal gene acquisitions by horizontal gene transfer.</title>
        <authorList>
            <person name="Misner I."/>
            <person name="Blouin N."/>
            <person name="Leonard G."/>
            <person name="Richards T.A."/>
            <person name="Lane C.E."/>
        </authorList>
    </citation>
    <scope>NUCLEOTIDE SEQUENCE [LARGE SCALE GENOMIC DNA]</scope>
    <source>
        <strain evidence="7 8">ATCC 34112</strain>
    </source>
</reference>
<name>A0A1V9ZP26_9STRA</name>
<protein>
    <submittedName>
        <fullName evidence="7">Eukaryotic translation initiation factor 2 subunit 3</fullName>
    </submittedName>
</protein>
<evidence type="ECO:0000256" key="4">
    <source>
        <dbReference type="ARBA" id="ARBA00022917"/>
    </source>
</evidence>
<evidence type="ECO:0000256" key="3">
    <source>
        <dbReference type="ARBA" id="ARBA00022801"/>
    </source>
</evidence>
<evidence type="ECO:0000313" key="7">
    <source>
        <dbReference type="EMBL" id="OQR99701.1"/>
    </source>
</evidence>
<dbReference type="PANTHER" id="PTHR42854">
    <property type="entry name" value="EUKARYOTIC TRANSLATION INITIATION FACTOR 2 SUBUNIT 3 FAMILY MEMBER"/>
    <property type="match status" value="1"/>
</dbReference>
<dbReference type="Gene3D" id="2.40.30.10">
    <property type="entry name" value="Translation factors"/>
    <property type="match status" value="2"/>
</dbReference>
<organism evidence="7 8">
    <name type="scientific">Thraustotheca clavata</name>
    <dbReference type="NCBI Taxonomy" id="74557"/>
    <lineage>
        <taxon>Eukaryota</taxon>
        <taxon>Sar</taxon>
        <taxon>Stramenopiles</taxon>
        <taxon>Oomycota</taxon>
        <taxon>Saprolegniomycetes</taxon>
        <taxon>Saprolegniales</taxon>
        <taxon>Achlyaceae</taxon>
        <taxon>Thraustotheca</taxon>
    </lineage>
</organism>